<dbReference type="Proteomes" id="UP001642487">
    <property type="component" value="Chromosome 8"/>
</dbReference>
<keyword evidence="1" id="KW-0812">Transmembrane</keyword>
<organism evidence="2 3">
    <name type="scientific">Citrullus colocynthis</name>
    <name type="common">colocynth</name>
    <dbReference type="NCBI Taxonomy" id="252529"/>
    <lineage>
        <taxon>Eukaryota</taxon>
        <taxon>Viridiplantae</taxon>
        <taxon>Streptophyta</taxon>
        <taxon>Embryophyta</taxon>
        <taxon>Tracheophyta</taxon>
        <taxon>Spermatophyta</taxon>
        <taxon>Magnoliopsida</taxon>
        <taxon>eudicotyledons</taxon>
        <taxon>Gunneridae</taxon>
        <taxon>Pentapetalae</taxon>
        <taxon>rosids</taxon>
        <taxon>fabids</taxon>
        <taxon>Cucurbitales</taxon>
        <taxon>Cucurbitaceae</taxon>
        <taxon>Benincaseae</taxon>
        <taxon>Citrullus</taxon>
    </lineage>
</organism>
<keyword evidence="1" id="KW-1133">Transmembrane helix</keyword>
<protein>
    <submittedName>
        <fullName evidence="2">Uncharacterized protein</fullName>
    </submittedName>
</protein>
<gene>
    <name evidence="2" type="ORF">CITCOLO1_LOCUS20290</name>
</gene>
<feature type="transmembrane region" description="Helical" evidence="1">
    <location>
        <begin position="49"/>
        <end position="68"/>
    </location>
</feature>
<proteinExistence type="predicted"/>
<dbReference type="EMBL" id="OZ021742">
    <property type="protein sequence ID" value="CAK9327894.1"/>
    <property type="molecule type" value="Genomic_DNA"/>
</dbReference>
<evidence type="ECO:0000313" key="3">
    <source>
        <dbReference type="Proteomes" id="UP001642487"/>
    </source>
</evidence>
<evidence type="ECO:0000313" key="2">
    <source>
        <dbReference type="EMBL" id="CAK9327894.1"/>
    </source>
</evidence>
<name>A0ABP0Z5U6_9ROSI</name>
<reference evidence="2 3" key="1">
    <citation type="submission" date="2024-03" db="EMBL/GenBank/DDBJ databases">
        <authorList>
            <person name="Gkanogiannis A."/>
            <person name="Becerra Lopez-Lavalle L."/>
        </authorList>
    </citation>
    <scope>NUCLEOTIDE SEQUENCE [LARGE SCALE GENOMIC DNA]</scope>
</reference>
<keyword evidence="1" id="KW-0472">Membrane</keyword>
<accession>A0ABP0Z5U6</accession>
<keyword evidence="3" id="KW-1185">Reference proteome</keyword>
<sequence length="71" mass="8374">MASIGGILRAEEFFVCERERETKPLNQQFLSSKQRHRETTERKPSKRHLIDLFIAVNTFPFFPLLILVGER</sequence>
<evidence type="ECO:0000256" key="1">
    <source>
        <dbReference type="SAM" id="Phobius"/>
    </source>
</evidence>